<dbReference type="Proteomes" id="UP000190959">
    <property type="component" value="Unassembled WGS sequence"/>
</dbReference>
<dbReference type="Pfam" id="PF12833">
    <property type="entry name" value="HTH_18"/>
    <property type="match status" value="1"/>
</dbReference>
<keyword evidence="3" id="KW-0804">Transcription</keyword>
<keyword evidence="2" id="KW-0238">DNA-binding</keyword>
<dbReference type="Gene3D" id="1.10.10.60">
    <property type="entry name" value="Homeodomain-like"/>
    <property type="match status" value="2"/>
</dbReference>
<dbReference type="GO" id="GO:0043565">
    <property type="term" value="F:sequence-specific DNA binding"/>
    <property type="evidence" value="ECO:0007669"/>
    <property type="project" value="InterPro"/>
</dbReference>
<dbReference type="EMBL" id="MWMH01000005">
    <property type="protein sequence ID" value="OOP72285.1"/>
    <property type="molecule type" value="Genomic_DNA"/>
</dbReference>
<dbReference type="SMART" id="SM00342">
    <property type="entry name" value="HTH_ARAC"/>
    <property type="match status" value="1"/>
</dbReference>
<proteinExistence type="predicted"/>
<dbReference type="InterPro" id="IPR009057">
    <property type="entry name" value="Homeodomain-like_sf"/>
</dbReference>
<dbReference type="InterPro" id="IPR018060">
    <property type="entry name" value="HTH_AraC"/>
</dbReference>
<reference evidence="4 5" key="1">
    <citation type="submission" date="2017-02" db="EMBL/GenBank/DDBJ databases">
        <title>Genome sequence of Clostridium beijerinckii Br21.</title>
        <authorList>
            <person name="Fonseca B.C."/>
            <person name="Guazzaroni M.E."/>
            <person name="Riano-Pachon D.M."/>
            <person name="Reginatto V."/>
        </authorList>
    </citation>
    <scope>NUCLEOTIDE SEQUENCE [LARGE SCALE GENOMIC DNA]</scope>
    <source>
        <strain evidence="4 5">Br21</strain>
    </source>
</reference>
<dbReference type="InterPro" id="IPR020449">
    <property type="entry name" value="Tscrpt_reg_AraC-type_HTH"/>
</dbReference>
<protein>
    <submittedName>
        <fullName evidence="4">Uncharacterized protein</fullName>
    </submittedName>
</protein>
<name>A0A1S8P576_CLOBE</name>
<evidence type="ECO:0000256" key="3">
    <source>
        <dbReference type="ARBA" id="ARBA00023163"/>
    </source>
</evidence>
<dbReference type="SUPFAM" id="SSF46689">
    <property type="entry name" value="Homeodomain-like"/>
    <property type="match status" value="2"/>
</dbReference>
<accession>A0A1S8P576</accession>
<gene>
    <name evidence="4" type="ORF">CBEIBR21_15170</name>
</gene>
<dbReference type="PROSITE" id="PS01124">
    <property type="entry name" value="HTH_ARAC_FAMILY_2"/>
    <property type="match status" value="1"/>
</dbReference>
<sequence>MTNKLENILEKEDIQFVCDIMSKTFMLPIHFLDKNGDVLFESAERFVHNPVFPCKTDVFNSLIENNEIYNFPILKINSFYETFFYISIKDYKSFIGTFIVGPSLSSNLTLETIDELISDFNLPITYKKKFFNYYNQLPVINTSTLLNFSLVLYYSIYKTKLDIDTIKEKNSALEHNVPQMHNLLNLTLSETRKNNTFHIPYKYEQLLFLLIKEGDQNKLLDFLYSPPSGEKGTLSKRSPLRHFKNEFIYACTIAYRAAIDGGVNSEVAYALSVQYTQHMEELKNVQDVQDLRLKMFLDFTNMSYIAKNKPRYSKYITKCQNFIFSHIYEDITLSQLSKAVNLNPNYLSGLFKKEVGMTISNYIQKERIEEAKKLLILTDNSLSEICTLLNFGAQSYFSTIFKRFTGVTPKEYRHLNKIT</sequence>
<evidence type="ECO:0000313" key="4">
    <source>
        <dbReference type="EMBL" id="OOP72285.1"/>
    </source>
</evidence>
<dbReference type="InterPro" id="IPR018062">
    <property type="entry name" value="HTH_AraC-typ_CS"/>
</dbReference>
<dbReference type="PANTHER" id="PTHR43280">
    <property type="entry name" value="ARAC-FAMILY TRANSCRIPTIONAL REGULATOR"/>
    <property type="match status" value="1"/>
</dbReference>
<evidence type="ECO:0000256" key="2">
    <source>
        <dbReference type="ARBA" id="ARBA00023125"/>
    </source>
</evidence>
<comment type="caution">
    <text evidence="4">The sequence shown here is derived from an EMBL/GenBank/DDBJ whole genome shotgun (WGS) entry which is preliminary data.</text>
</comment>
<dbReference type="AlphaFoldDB" id="A0A1S8P576"/>
<evidence type="ECO:0000313" key="5">
    <source>
        <dbReference type="Proteomes" id="UP000190959"/>
    </source>
</evidence>
<dbReference type="PROSITE" id="PS00041">
    <property type="entry name" value="HTH_ARAC_FAMILY_1"/>
    <property type="match status" value="1"/>
</dbReference>
<dbReference type="GO" id="GO:0003700">
    <property type="term" value="F:DNA-binding transcription factor activity"/>
    <property type="evidence" value="ECO:0007669"/>
    <property type="project" value="InterPro"/>
</dbReference>
<dbReference type="PANTHER" id="PTHR43280:SF34">
    <property type="entry name" value="ARAC-FAMILY TRANSCRIPTIONAL REGULATOR"/>
    <property type="match status" value="1"/>
</dbReference>
<evidence type="ECO:0000256" key="1">
    <source>
        <dbReference type="ARBA" id="ARBA00023015"/>
    </source>
</evidence>
<dbReference type="PRINTS" id="PR00032">
    <property type="entry name" value="HTHARAC"/>
</dbReference>
<dbReference type="GeneID" id="66346122"/>
<dbReference type="RefSeq" id="WP_077868756.1">
    <property type="nucleotide sequence ID" value="NZ_BKAK01000072.1"/>
</dbReference>
<organism evidence="4 5">
    <name type="scientific">Clostridium beijerinckii</name>
    <name type="common">Clostridium MP</name>
    <dbReference type="NCBI Taxonomy" id="1520"/>
    <lineage>
        <taxon>Bacteria</taxon>
        <taxon>Bacillati</taxon>
        <taxon>Bacillota</taxon>
        <taxon>Clostridia</taxon>
        <taxon>Eubacteriales</taxon>
        <taxon>Clostridiaceae</taxon>
        <taxon>Clostridium</taxon>
    </lineage>
</organism>
<keyword evidence="1" id="KW-0805">Transcription regulation</keyword>